<organism evidence="1 2">
    <name type="scientific">Ganoderma sinense ZZ0214-1</name>
    <dbReference type="NCBI Taxonomy" id="1077348"/>
    <lineage>
        <taxon>Eukaryota</taxon>
        <taxon>Fungi</taxon>
        <taxon>Dikarya</taxon>
        <taxon>Basidiomycota</taxon>
        <taxon>Agaricomycotina</taxon>
        <taxon>Agaricomycetes</taxon>
        <taxon>Polyporales</taxon>
        <taxon>Polyporaceae</taxon>
        <taxon>Ganoderma</taxon>
    </lineage>
</organism>
<dbReference type="OrthoDB" id="2795237at2759"/>
<reference evidence="1 2" key="1">
    <citation type="journal article" date="2015" name="Sci. Rep.">
        <title>Chromosome-level genome map provides insights into diverse defense mechanisms in the medicinal fungus Ganoderma sinense.</title>
        <authorList>
            <person name="Zhu Y."/>
            <person name="Xu J."/>
            <person name="Sun C."/>
            <person name="Zhou S."/>
            <person name="Xu H."/>
            <person name="Nelson D.R."/>
            <person name="Qian J."/>
            <person name="Song J."/>
            <person name="Luo H."/>
            <person name="Xiang L."/>
            <person name="Li Y."/>
            <person name="Xu Z."/>
            <person name="Ji A."/>
            <person name="Wang L."/>
            <person name="Lu S."/>
            <person name="Hayward A."/>
            <person name="Sun W."/>
            <person name="Li X."/>
            <person name="Schwartz D.C."/>
            <person name="Wang Y."/>
            <person name="Chen S."/>
        </authorList>
    </citation>
    <scope>NUCLEOTIDE SEQUENCE [LARGE SCALE GENOMIC DNA]</scope>
    <source>
        <strain evidence="1 2">ZZ0214-1</strain>
    </source>
</reference>
<proteinExistence type="predicted"/>
<gene>
    <name evidence="1" type="ORF">GSI_04713</name>
</gene>
<dbReference type="SUPFAM" id="SSF52047">
    <property type="entry name" value="RNI-like"/>
    <property type="match status" value="1"/>
</dbReference>
<protein>
    <submittedName>
        <fullName evidence="1">Uncharacterized protein</fullName>
    </submittedName>
</protein>
<evidence type="ECO:0000313" key="1">
    <source>
        <dbReference type="EMBL" id="PIL33263.1"/>
    </source>
</evidence>
<evidence type="ECO:0000313" key="2">
    <source>
        <dbReference type="Proteomes" id="UP000230002"/>
    </source>
</evidence>
<comment type="caution">
    <text evidence="1">The sequence shown here is derived from an EMBL/GenBank/DDBJ whole genome shotgun (WGS) entry which is preliminary data.</text>
</comment>
<sequence length="258" mass="28776">MPAKCSQRKRVLTNIALPAVTRSQRKRMTERAASAVEVQEVLRFENVGHIKKFIASAGSNSNVSTTLEHLTIELQNSYPLRILSTALHLAPNLTDLILILPTPFPGRVLDGLVFVHLQLLKTNLPHNRITTFLSANPSIRFLDLGPCGKTHTCPLKSANLSRIPDIRCPIECSLTVVHLGAVRVRADLCRPGTVVSTILRSFPISFFAVYILSLQFNGTDDDILASIARFVPMVRILRLWERADYVDSHRSRRSYSDG</sequence>
<name>A0A2G8SHM1_9APHY</name>
<keyword evidence="2" id="KW-1185">Reference proteome</keyword>
<dbReference type="AlphaFoldDB" id="A0A2G8SHM1"/>
<dbReference type="Proteomes" id="UP000230002">
    <property type="component" value="Unassembled WGS sequence"/>
</dbReference>
<dbReference type="EMBL" id="AYKW01000008">
    <property type="protein sequence ID" value="PIL33263.1"/>
    <property type="molecule type" value="Genomic_DNA"/>
</dbReference>
<accession>A0A2G8SHM1</accession>